<dbReference type="CDD" id="cd00090">
    <property type="entry name" value="HTH_ARSR"/>
    <property type="match status" value="1"/>
</dbReference>
<dbReference type="NCBIfam" id="NF033788">
    <property type="entry name" value="HTH_metalloreg"/>
    <property type="match status" value="1"/>
</dbReference>
<dbReference type="InterPro" id="IPR036390">
    <property type="entry name" value="WH_DNA-bd_sf"/>
</dbReference>
<comment type="caution">
    <text evidence="3">The sequence shown here is derived from an EMBL/GenBank/DDBJ whole genome shotgun (WGS) entry which is preliminary data.</text>
</comment>
<proteinExistence type="predicted"/>
<sequence length="127" mass="14467">MVTFRDDDTDLLFHALAHRSRRRILDILKANPGQRVVDVADRFQVSRIAVQKHLAVLSEAGLVVSRKDGRERRLYLNPVPIQRIHQRWTDEYGALFGAAALELKRRIETAPNSTDNTEEAADVPARN</sequence>
<dbReference type="InterPro" id="IPR001845">
    <property type="entry name" value="HTH_ArsR_DNA-bd_dom"/>
</dbReference>
<dbReference type="GO" id="GO:0003700">
    <property type="term" value="F:DNA-binding transcription factor activity"/>
    <property type="evidence" value="ECO:0007669"/>
    <property type="project" value="InterPro"/>
</dbReference>
<dbReference type="Pfam" id="PF12840">
    <property type="entry name" value="HTH_20"/>
    <property type="match status" value="1"/>
</dbReference>
<organism evidence="3 4">
    <name type="scientific">Eiseniibacteriota bacterium</name>
    <dbReference type="NCBI Taxonomy" id="2212470"/>
    <lineage>
        <taxon>Bacteria</taxon>
        <taxon>Candidatus Eiseniibacteriota</taxon>
    </lineage>
</organism>
<dbReference type="AlphaFoldDB" id="A0A956SFN7"/>
<evidence type="ECO:0000259" key="2">
    <source>
        <dbReference type="PROSITE" id="PS50987"/>
    </source>
</evidence>
<reference evidence="3" key="1">
    <citation type="submission" date="2020-04" db="EMBL/GenBank/DDBJ databases">
        <authorList>
            <person name="Zhang T."/>
        </authorList>
    </citation>
    <scope>NUCLEOTIDE SEQUENCE</scope>
    <source>
        <strain evidence="3">HKST-UBA02</strain>
    </source>
</reference>
<protein>
    <submittedName>
        <fullName evidence="3">Winged helix-turn-helix transcriptional regulator</fullName>
    </submittedName>
</protein>
<evidence type="ECO:0000313" key="4">
    <source>
        <dbReference type="Proteomes" id="UP000739538"/>
    </source>
</evidence>
<evidence type="ECO:0000313" key="3">
    <source>
        <dbReference type="EMBL" id="MCA9758466.1"/>
    </source>
</evidence>
<gene>
    <name evidence="3" type="ORF">KDA27_21900</name>
</gene>
<dbReference type="Proteomes" id="UP000739538">
    <property type="component" value="Unassembled WGS sequence"/>
</dbReference>
<dbReference type="Gene3D" id="1.10.10.10">
    <property type="entry name" value="Winged helix-like DNA-binding domain superfamily/Winged helix DNA-binding domain"/>
    <property type="match status" value="1"/>
</dbReference>
<dbReference type="InterPro" id="IPR011991">
    <property type="entry name" value="ArsR-like_HTH"/>
</dbReference>
<feature type="domain" description="HTH arsR-type" evidence="2">
    <location>
        <begin position="1"/>
        <end position="96"/>
    </location>
</feature>
<dbReference type="PROSITE" id="PS50987">
    <property type="entry name" value="HTH_ARSR_2"/>
    <property type="match status" value="1"/>
</dbReference>
<dbReference type="SMART" id="SM00418">
    <property type="entry name" value="HTH_ARSR"/>
    <property type="match status" value="1"/>
</dbReference>
<dbReference type="EMBL" id="JAGQHS010000176">
    <property type="protein sequence ID" value="MCA9758466.1"/>
    <property type="molecule type" value="Genomic_DNA"/>
</dbReference>
<feature type="region of interest" description="Disordered" evidence="1">
    <location>
        <begin position="108"/>
        <end position="127"/>
    </location>
</feature>
<dbReference type="SUPFAM" id="SSF46785">
    <property type="entry name" value="Winged helix' DNA-binding domain"/>
    <property type="match status" value="1"/>
</dbReference>
<dbReference type="PANTHER" id="PTHR38600">
    <property type="entry name" value="TRANSCRIPTIONAL REGULATORY PROTEIN"/>
    <property type="match status" value="1"/>
</dbReference>
<dbReference type="PANTHER" id="PTHR38600:SF1">
    <property type="entry name" value="TRANSCRIPTIONAL REGULATORY PROTEIN"/>
    <property type="match status" value="1"/>
</dbReference>
<dbReference type="InterPro" id="IPR036388">
    <property type="entry name" value="WH-like_DNA-bd_sf"/>
</dbReference>
<reference evidence="3" key="2">
    <citation type="journal article" date="2021" name="Microbiome">
        <title>Successional dynamics and alternative stable states in a saline activated sludge microbial community over 9 years.</title>
        <authorList>
            <person name="Wang Y."/>
            <person name="Ye J."/>
            <person name="Ju F."/>
            <person name="Liu L."/>
            <person name="Boyd J.A."/>
            <person name="Deng Y."/>
            <person name="Parks D.H."/>
            <person name="Jiang X."/>
            <person name="Yin X."/>
            <person name="Woodcroft B.J."/>
            <person name="Tyson G.W."/>
            <person name="Hugenholtz P."/>
            <person name="Polz M.F."/>
            <person name="Zhang T."/>
        </authorList>
    </citation>
    <scope>NUCLEOTIDE SEQUENCE</scope>
    <source>
        <strain evidence="3">HKST-UBA02</strain>
    </source>
</reference>
<evidence type="ECO:0000256" key="1">
    <source>
        <dbReference type="SAM" id="MobiDB-lite"/>
    </source>
</evidence>
<dbReference type="PRINTS" id="PR00778">
    <property type="entry name" value="HTHARSR"/>
</dbReference>
<name>A0A956SFN7_UNCEI</name>
<accession>A0A956SFN7</accession>